<evidence type="ECO:0000313" key="1">
    <source>
        <dbReference type="EMBL" id="KPQ32556.1"/>
    </source>
</evidence>
<dbReference type="Proteomes" id="UP000050465">
    <property type="component" value="Unassembled WGS sequence"/>
</dbReference>
<feature type="non-terminal residue" evidence="1">
    <location>
        <position position="59"/>
    </location>
</feature>
<reference evidence="1 2" key="1">
    <citation type="submission" date="2015-09" db="EMBL/GenBank/DDBJ databases">
        <title>Identification and resolution of microdiversity through metagenomic sequencing of parallel consortia.</title>
        <authorList>
            <person name="Nelson W.C."/>
            <person name="Romine M.F."/>
            <person name="Lindemann S.R."/>
        </authorList>
    </citation>
    <scope>NUCLEOTIDE SEQUENCE [LARGE SCALE GENOMIC DNA]</scope>
    <source>
        <strain evidence="1">Ana</strain>
    </source>
</reference>
<proteinExistence type="predicted"/>
<gene>
    <name evidence="1" type="ORF">HLUCCA11_21285</name>
</gene>
<protein>
    <submittedName>
        <fullName evidence="1">Uncharacterized protein</fullName>
    </submittedName>
</protein>
<dbReference type="EMBL" id="LJZR01000053">
    <property type="protein sequence ID" value="KPQ32556.1"/>
    <property type="molecule type" value="Genomic_DNA"/>
</dbReference>
<sequence>MPTSIVTPITRETFKPYANLGKSNSKIQSRICELLFKLVQTDDPAKVEQLCRDEIGWLE</sequence>
<name>A0A0P7ZRH1_9CYAN</name>
<accession>A0A0P7ZRH1</accession>
<comment type="caution">
    <text evidence="1">The sequence shown here is derived from an EMBL/GenBank/DDBJ whole genome shotgun (WGS) entry which is preliminary data.</text>
</comment>
<dbReference type="AlphaFoldDB" id="A0A0P7ZRH1"/>
<organism evidence="1 2">
    <name type="scientific">Phormidesmis priestleyi Ana</name>
    <dbReference type="NCBI Taxonomy" id="1666911"/>
    <lineage>
        <taxon>Bacteria</taxon>
        <taxon>Bacillati</taxon>
        <taxon>Cyanobacteriota</taxon>
        <taxon>Cyanophyceae</taxon>
        <taxon>Leptolyngbyales</taxon>
        <taxon>Leptolyngbyaceae</taxon>
        <taxon>Phormidesmis</taxon>
    </lineage>
</organism>
<evidence type="ECO:0000313" key="2">
    <source>
        <dbReference type="Proteomes" id="UP000050465"/>
    </source>
</evidence>